<name>D6GVS1_PARA5</name>
<accession>D6GVS1</accession>
<proteinExistence type="predicted"/>
<evidence type="ECO:0000256" key="1">
    <source>
        <dbReference type="SAM" id="MobiDB-lite"/>
    </source>
</evidence>
<protein>
    <submittedName>
        <fullName evidence="2">Uncharacterized protein</fullName>
    </submittedName>
</protein>
<sequence length="30" mass="3269">MWNLNGTTKDFSGHGYNGQLVNASFASTYS</sequence>
<reference evidence="2 3" key="1">
    <citation type="journal article" date="2010" name="Proc. Natl. Acad. Sci. U.S.A.">
        <title>Enigmatic, ultrasmall, uncultivated Archaea.</title>
        <authorList>
            <person name="Baker B.J."/>
            <person name="Comolli L.R."/>
            <person name="Dick G.J."/>
            <person name="Hauser L.J."/>
            <person name="Hyatt D."/>
            <person name="Dill B.D."/>
            <person name="Land M.L."/>
            <person name="Verberkmoes N.C."/>
            <person name="Hettich R.L."/>
            <person name="Banfield J.F."/>
        </authorList>
    </citation>
    <scope>NUCLEOTIDE SEQUENCE [LARGE SCALE GENOMIC DNA]</scope>
</reference>
<evidence type="ECO:0000313" key="2">
    <source>
        <dbReference type="EMBL" id="EFD92676.1"/>
    </source>
</evidence>
<dbReference type="AlphaFoldDB" id="D6GVS1"/>
<evidence type="ECO:0000313" key="3">
    <source>
        <dbReference type="Proteomes" id="UP000009376"/>
    </source>
</evidence>
<gene>
    <name evidence="2" type="ORF">BJBARM5_0588</name>
</gene>
<organism evidence="2 3">
    <name type="scientific">Candidatus Parvarchaeum acidophilus ARMAN-5</name>
    <dbReference type="NCBI Taxonomy" id="662762"/>
    <lineage>
        <taxon>Archaea</taxon>
        <taxon>Candidatus Parvarchaeota</taxon>
        <taxon>Candidatus Parvarchaeum</taxon>
    </lineage>
</organism>
<feature type="region of interest" description="Disordered" evidence="1">
    <location>
        <begin position="1"/>
        <end position="21"/>
    </location>
</feature>
<dbReference type="EMBL" id="GG745556">
    <property type="protein sequence ID" value="EFD92676.1"/>
    <property type="molecule type" value="Genomic_DNA"/>
</dbReference>
<feature type="compositionally biased region" description="Polar residues" evidence="1">
    <location>
        <begin position="1"/>
        <end position="10"/>
    </location>
</feature>
<dbReference type="Proteomes" id="UP000009376">
    <property type="component" value="Unassembled WGS sequence"/>
</dbReference>